<dbReference type="InterPro" id="IPR041685">
    <property type="entry name" value="AAA_GajA/Old/RecF-like"/>
</dbReference>
<dbReference type="KEGG" id="sfol:H3H32_09355"/>
<evidence type="ECO:0000313" key="3">
    <source>
        <dbReference type="Proteomes" id="UP000515369"/>
    </source>
</evidence>
<dbReference type="InterPro" id="IPR014592">
    <property type="entry name" value="P-loop_UCP034888"/>
</dbReference>
<dbReference type="RefSeq" id="WP_182462416.1">
    <property type="nucleotide sequence ID" value="NZ_CP059732.1"/>
</dbReference>
<dbReference type="AlphaFoldDB" id="A0A7G5H1S6"/>
<dbReference type="PIRSF" id="PIRSF034888">
    <property type="entry name" value="P-loop_UCP034888"/>
    <property type="match status" value="1"/>
</dbReference>
<dbReference type="InterPro" id="IPR027417">
    <property type="entry name" value="P-loop_NTPase"/>
</dbReference>
<dbReference type="Gene3D" id="3.40.50.300">
    <property type="entry name" value="P-loop containing nucleotide triphosphate hydrolases"/>
    <property type="match status" value="2"/>
</dbReference>
<proteinExistence type="predicted"/>
<dbReference type="PANTHER" id="PTHR43581:SF2">
    <property type="entry name" value="EXCINUCLEASE ATPASE SUBUNIT"/>
    <property type="match status" value="1"/>
</dbReference>
<keyword evidence="3" id="KW-1185">Reference proteome</keyword>
<dbReference type="EMBL" id="CP059732">
    <property type="protein sequence ID" value="QMW05068.1"/>
    <property type="molecule type" value="Genomic_DNA"/>
</dbReference>
<dbReference type="PANTHER" id="PTHR43581">
    <property type="entry name" value="ATP/GTP PHOSPHATASE"/>
    <property type="match status" value="1"/>
</dbReference>
<organism evidence="2 3">
    <name type="scientific">Spirosoma foliorum</name>
    <dbReference type="NCBI Taxonomy" id="2710596"/>
    <lineage>
        <taxon>Bacteria</taxon>
        <taxon>Pseudomonadati</taxon>
        <taxon>Bacteroidota</taxon>
        <taxon>Cytophagia</taxon>
        <taxon>Cytophagales</taxon>
        <taxon>Cytophagaceae</taxon>
        <taxon>Spirosoma</taxon>
    </lineage>
</organism>
<feature type="domain" description="Endonuclease GajA/Old nuclease/RecF-like AAA" evidence="1">
    <location>
        <begin position="1"/>
        <end position="374"/>
    </location>
</feature>
<gene>
    <name evidence="2" type="ORF">H3H32_09355</name>
</gene>
<accession>A0A7G5H1S6</accession>
<name>A0A7G5H1S6_9BACT</name>
<dbReference type="Proteomes" id="UP000515369">
    <property type="component" value="Chromosome"/>
</dbReference>
<evidence type="ECO:0000313" key="2">
    <source>
        <dbReference type="EMBL" id="QMW05068.1"/>
    </source>
</evidence>
<protein>
    <submittedName>
        <fullName evidence="2">DUF3696 domain-containing protein</fullName>
    </submittedName>
</protein>
<dbReference type="Pfam" id="PF13175">
    <property type="entry name" value="AAA_15"/>
    <property type="match status" value="1"/>
</dbReference>
<dbReference type="InterPro" id="IPR051396">
    <property type="entry name" value="Bact_Antivir_Def_Nuclease"/>
</dbReference>
<reference evidence="2 3" key="1">
    <citation type="submission" date="2020-07" db="EMBL/GenBank/DDBJ databases">
        <title>Spirosoma foliorum sp. nov., isolated from the leaves on the Nejang mountain Korea, Republic of.</title>
        <authorList>
            <person name="Ho H."/>
            <person name="Lee Y.-J."/>
            <person name="Nurcahyanto D.-A."/>
            <person name="Kim S.-G."/>
        </authorList>
    </citation>
    <scope>NUCLEOTIDE SEQUENCE [LARGE SCALE GENOMIC DNA]</scope>
    <source>
        <strain evidence="2 3">PL0136</strain>
    </source>
</reference>
<dbReference type="SUPFAM" id="SSF52540">
    <property type="entry name" value="P-loop containing nucleoside triphosphate hydrolases"/>
    <property type="match status" value="1"/>
</dbReference>
<evidence type="ECO:0000259" key="1">
    <source>
        <dbReference type="Pfam" id="PF13175"/>
    </source>
</evidence>
<sequence length="440" mass="50948">MLINSLSLKNFKCFEELDVKFAPITLLTGANSSGKSSLINAILAVLQTEEFPLYLSPNGKYLNMGSYEEIVFGKNLTKNVGIKLQPYSFIWRNFKPIFEWIWEYDESNDLPRLKELSAKFEANAYVQEEWSMDVRREYNNYKFSLDAYAPDIRFPQVREALEKVDSLKNHIQPASQKKGPDIHLKVNRYYHHLKEIAELYNNPNFYFRDALRNVFPDRNFNYVGSFRHPPERTYYQKSKAQSKIDSDGSGYIDQIIEWEQTNPEKLAKLNEVMRQLELFSEVQSTMLKGGRFELNIKTQPKANFTALTDVGFGISQFLPIIVADLQLQDQSCLAVSQPEIHLHPKIQAQFGNYLSNQINSTQKQYIIETHSEYLLNRIRLLLVNGELHPTQVRVLYFENDGTKSKVYNIEFAIDGQIKGAPQGFFDTYGIDVMDIALNAH</sequence>